<dbReference type="PANTHER" id="PTHR34139:SF1">
    <property type="entry name" value="RNASE MJ1380-RELATED"/>
    <property type="match status" value="1"/>
</dbReference>
<evidence type="ECO:0000256" key="1">
    <source>
        <dbReference type="ARBA" id="ARBA00022553"/>
    </source>
</evidence>
<keyword evidence="1" id="KW-0597">Phosphoprotein</keyword>
<dbReference type="GO" id="GO:0000166">
    <property type="term" value="F:nucleotide binding"/>
    <property type="evidence" value="ECO:0007669"/>
    <property type="project" value="UniProtKB-KW"/>
</dbReference>
<keyword evidence="5" id="KW-0378">Hydrolase</keyword>
<dbReference type="Proteomes" id="UP000475928">
    <property type="component" value="Unassembled WGS sequence"/>
</dbReference>
<protein>
    <recommendedName>
        <fullName evidence="8">Antitoxin</fullName>
    </recommendedName>
</protein>
<sequence length="127" mass="15311">MRDSVKEDLRYIELMMYNIERIRENMTRFSKLGIDLSDEMVVENISFNLSQMGEQASLAKLSEETKEKYPEVDWNSIRLLRNFIDHEYNNIPKREILDAVRIDVTKLEKILPVIYDDLRHRNNFRKD</sequence>
<dbReference type="GO" id="GO:0110001">
    <property type="term" value="C:toxin-antitoxin complex"/>
    <property type="evidence" value="ECO:0007669"/>
    <property type="project" value="InterPro"/>
</dbReference>
<evidence type="ECO:0000256" key="3">
    <source>
        <dbReference type="ARBA" id="ARBA00022722"/>
    </source>
</evidence>
<evidence type="ECO:0000313" key="7">
    <source>
        <dbReference type="Proteomes" id="UP000475928"/>
    </source>
</evidence>
<keyword evidence="7" id="KW-1185">Reference proteome</keyword>
<dbReference type="PANTHER" id="PTHR34139">
    <property type="entry name" value="UPF0331 PROTEIN MJ0127"/>
    <property type="match status" value="1"/>
</dbReference>
<dbReference type="EMBL" id="BLLH01000006">
    <property type="protein sequence ID" value="GFH40794.1"/>
    <property type="molecule type" value="Genomic_DNA"/>
</dbReference>
<name>A0A6A0B907_9LACT</name>
<dbReference type="InterPro" id="IPR051813">
    <property type="entry name" value="HepT_RNase_toxin"/>
</dbReference>
<dbReference type="InterPro" id="IPR008201">
    <property type="entry name" value="HepT-like"/>
</dbReference>
<dbReference type="GO" id="GO:0016787">
    <property type="term" value="F:hydrolase activity"/>
    <property type="evidence" value="ECO:0007669"/>
    <property type="project" value="UniProtKB-KW"/>
</dbReference>
<evidence type="ECO:0000313" key="6">
    <source>
        <dbReference type="EMBL" id="GFH40794.1"/>
    </source>
</evidence>
<accession>A0A6A0B907</accession>
<evidence type="ECO:0000256" key="2">
    <source>
        <dbReference type="ARBA" id="ARBA00022649"/>
    </source>
</evidence>
<organism evidence="6 7">
    <name type="scientific">Pseudolactococcus insecticola</name>
    <dbReference type="NCBI Taxonomy" id="2709158"/>
    <lineage>
        <taxon>Bacteria</taxon>
        <taxon>Bacillati</taxon>
        <taxon>Bacillota</taxon>
        <taxon>Bacilli</taxon>
        <taxon>Lactobacillales</taxon>
        <taxon>Streptococcaceae</taxon>
        <taxon>Pseudolactococcus</taxon>
    </lineage>
</organism>
<comment type="caution">
    <text evidence="6">The sequence shown here is derived from an EMBL/GenBank/DDBJ whole genome shotgun (WGS) entry which is preliminary data.</text>
</comment>
<proteinExistence type="predicted"/>
<evidence type="ECO:0008006" key="8">
    <source>
        <dbReference type="Google" id="ProtNLM"/>
    </source>
</evidence>
<keyword evidence="3" id="KW-0540">Nuclease</keyword>
<reference evidence="6 7" key="1">
    <citation type="submission" date="2020-02" db="EMBL/GenBank/DDBJ databases">
        <title>Draft genome sequence of Lactococcus sp. Hs20B0-1.</title>
        <authorList>
            <person name="Noda S."/>
            <person name="Yuki M."/>
            <person name="Ohkuma M."/>
        </authorList>
    </citation>
    <scope>NUCLEOTIDE SEQUENCE [LARGE SCALE GENOMIC DNA]</scope>
    <source>
        <strain evidence="6 7">Hs20B0-1</strain>
    </source>
</reference>
<dbReference type="GO" id="GO:0004540">
    <property type="term" value="F:RNA nuclease activity"/>
    <property type="evidence" value="ECO:0007669"/>
    <property type="project" value="InterPro"/>
</dbReference>
<dbReference type="Pfam" id="PF01934">
    <property type="entry name" value="HepT-like"/>
    <property type="match status" value="1"/>
</dbReference>
<keyword evidence="2" id="KW-1277">Toxin-antitoxin system</keyword>
<evidence type="ECO:0000256" key="5">
    <source>
        <dbReference type="ARBA" id="ARBA00022801"/>
    </source>
</evidence>
<dbReference type="AlphaFoldDB" id="A0A6A0B907"/>
<evidence type="ECO:0000256" key="4">
    <source>
        <dbReference type="ARBA" id="ARBA00022741"/>
    </source>
</evidence>
<keyword evidence="4" id="KW-0547">Nucleotide-binding</keyword>
<gene>
    <name evidence="6" type="ORF">Hs20B_11920</name>
</gene>